<feature type="transmembrane region" description="Helical" evidence="9">
    <location>
        <begin position="131"/>
        <end position="152"/>
    </location>
</feature>
<evidence type="ECO:0000256" key="1">
    <source>
        <dbReference type="ARBA" id="ARBA00004651"/>
    </source>
</evidence>
<keyword evidence="4 9" id="KW-1133">Transmembrane helix</keyword>
<feature type="transmembrane region" description="Helical" evidence="9">
    <location>
        <begin position="302"/>
        <end position="329"/>
    </location>
</feature>
<dbReference type="OrthoDB" id="8826105at2759"/>
<dbReference type="Gene3D" id="1.20.1070.10">
    <property type="entry name" value="Rhodopsin 7-helix transmembrane proteins"/>
    <property type="match status" value="1"/>
</dbReference>
<dbReference type="SUPFAM" id="SSF81321">
    <property type="entry name" value="Family A G protein-coupled receptor-like"/>
    <property type="match status" value="1"/>
</dbReference>
<reference evidence="12" key="2">
    <citation type="submission" date="2017-12" db="EMBL/GenBank/DDBJ databases">
        <title>Genome sequence of the Bar-tailed Godwit (Limosa lapponica baueri).</title>
        <authorList>
            <person name="Lima N.C.B."/>
            <person name="Parody-Merino A.M."/>
            <person name="Battley P.F."/>
            <person name="Fidler A.E."/>
            <person name="Prosdocimi F."/>
        </authorList>
    </citation>
    <scope>NUCLEOTIDE SEQUENCE [LARGE SCALE GENOMIC DNA]</scope>
</reference>
<feature type="transmembrane region" description="Helical" evidence="9">
    <location>
        <begin position="210"/>
        <end position="233"/>
    </location>
</feature>
<accession>A0A2I0URS0</accession>
<keyword evidence="5" id="KW-0297">G-protein coupled receptor</keyword>
<keyword evidence="12" id="KW-1185">Reference proteome</keyword>
<dbReference type="PRINTS" id="PR01157">
    <property type="entry name" value="P2YPURNOCPTR"/>
</dbReference>
<evidence type="ECO:0000259" key="10">
    <source>
        <dbReference type="PROSITE" id="PS50262"/>
    </source>
</evidence>
<evidence type="ECO:0000256" key="5">
    <source>
        <dbReference type="ARBA" id="ARBA00023040"/>
    </source>
</evidence>
<dbReference type="GO" id="GO:0005886">
    <property type="term" value="C:plasma membrane"/>
    <property type="evidence" value="ECO:0007669"/>
    <property type="project" value="UniProtKB-SubCell"/>
</dbReference>
<evidence type="ECO:0000256" key="2">
    <source>
        <dbReference type="ARBA" id="ARBA00022475"/>
    </source>
</evidence>
<feature type="transmembrane region" description="Helical" evidence="9">
    <location>
        <begin position="164"/>
        <end position="189"/>
    </location>
</feature>
<gene>
    <name evidence="11" type="ORF">llap_917</name>
</gene>
<evidence type="ECO:0000256" key="9">
    <source>
        <dbReference type="SAM" id="Phobius"/>
    </source>
</evidence>
<protein>
    <submittedName>
        <fullName evidence="11">p2y purinoceptor 1-like</fullName>
    </submittedName>
</protein>
<evidence type="ECO:0000313" key="12">
    <source>
        <dbReference type="Proteomes" id="UP000233556"/>
    </source>
</evidence>
<dbReference type="EMBL" id="KZ505647">
    <property type="protein sequence ID" value="PKU48741.1"/>
    <property type="molecule type" value="Genomic_DNA"/>
</dbReference>
<dbReference type="PRINTS" id="PR00237">
    <property type="entry name" value="GPCRRHODOPSN"/>
</dbReference>
<dbReference type="PANTHER" id="PTHR24231:SF38">
    <property type="entry name" value="G-PROTEIN COUPLED RECEPTORS FAMILY 1 PROFILE DOMAIN-CONTAINING PROTEIN"/>
    <property type="match status" value="1"/>
</dbReference>
<reference evidence="12" key="1">
    <citation type="submission" date="2017-11" db="EMBL/GenBank/DDBJ databases">
        <authorList>
            <person name="Lima N.C."/>
            <person name="Parody-Merino A.M."/>
            <person name="Battley P.F."/>
            <person name="Fidler A.E."/>
            <person name="Prosdocimi F."/>
        </authorList>
    </citation>
    <scope>NUCLEOTIDE SEQUENCE [LARGE SCALE GENOMIC DNA]</scope>
</reference>
<dbReference type="AlphaFoldDB" id="A0A2I0URS0"/>
<dbReference type="InterPro" id="IPR000276">
    <property type="entry name" value="GPCR_Rhodpsn"/>
</dbReference>
<feature type="transmembrane region" description="Helical" evidence="9">
    <location>
        <begin position="94"/>
        <end position="119"/>
    </location>
</feature>
<dbReference type="CDD" id="cd14982">
    <property type="entry name" value="7tmA_purinoceptor-like"/>
    <property type="match status" value="1"/>
</dbReference>
<dbReference type="InterPro" id="IPR017452">
    <property type="entry name" value="GPCR_Rhodpsn_7TM"/>
</dbReference>
<keyword evidence="8" id="KW-0807">Transducer</keyword>
<sequence length="406" mass="46676">MQVWGRKTGGPVANLGYELKWLWRRVGKEYGYPRLKHSASMPNKIHLESKHSPPVKHTLLVSLFPSGILHGKMMNGTCTIFICNRNPKLEWYCYLLILVCIFTLLAGFLGNILALRHYVYCMKTWTTNTVFLFNLALCDFTWTLMAPFSVYYSLQKLAVYFSNAFYQIIKLFFSINIYGSVYFLTLISFDRYIGAVHPITSLTWWDKGKAVFCTIGVWIFIVTASMPEIYYTFAAGRQHEFVDSIGVTEGPLQFEVPFTLSKIVLRFLIPVTVIFTCYMLTLKALLQLSKRQQRRNRLVRPLLLISAAMIVFAISFIPYHVMMIVMLIYRINCQPPCGNIHTISAIYEVTEIICSINSCLDPIIFTVANKTFYQRIKSIKCHPKCQCCCCLTGRVTDITLSPRTMT</sequence>
<evidence type="ECO:0000256" key="7">
    <source>
        <dbReference type="ARBA" id="ARBA00023170"/>
    </source>
</evidence>
<name>A0A2I0URS0_LIMLA</name>
<feature type="transmembrane region" description="Helical" evidence="9">
    <location>
        <begin position="263"/>
        <end position="281"/>
    </location>
</feature>
<dbReference type="GO" id="GO:0004930">
    <property type="term" value="F:G protein-coupled receptor activity"/>
    <property type="evidence" value="ECO:0007669"/>
    <property type="project" value="UniProtKB-KW"/>
</dbReference>
<keyword evidence="6 9" id="KW-0472">Membrane</keyword>
<organism evidence="11 12">
    <name type="scientific">Limosa lapponica baueri</name>
    <dbReference type="NCBI Taxonomy" id="1758121"/>
    <lineage>
        <taxon>Eukaryota</taxon>
        <taxon>Metazoa</taxon>
        <taxon>Chordata</taxon>
        <taxon>Craniata</taxon>
        <taxon>Vertebrata</taxon>
        <taxon>Euteleostomi</taxon>
        <taxon>Archelosauria</taxon>
        <taxon>Archosauria</taxon>
        <taxon>Dinosauria</taxon>
        <taxon>Saurischia</taxon>
        <taxon>Theropoda</taxon>
        <taxon>Coelurosauria</taxon>
        <taxon>Aves</taxon>
        <taxon>Neognathae</taxon>
        <taxon>Neoaves</taxon>
        <taxon>Charadriiformes</taxon>
        <taxon>Scolopacidae</taxon>
        <taxon>Limosa</taxon>
    </lineage>
</organism>
<evidence type="ECO:0000256" key="8">
    <source>
        <dbReference type="ARBA" id="ARBA00023224"/>
    </source>
</evidence>
<keyword evidence="3 9" id="KW-0812">Transmembrane</keyword>
<evidence type="ECO:0000313" key="11">
    <source>
        <dbReference type="EMBL" id="PKU48741.1"/>
    </source>
</evidence>
<proteinExistence type="predicted"/>
<evidence type="ECO:0000256" key="6">
    <source>
        <dbReference type="ARBA" id="ARBA00023136"/>
    </source>
</evidence>
<dbReference type="Pfam" id="PF00001">
    <property type="entry name" value="7tm_1"/>
    <property type="match status" value="1"/>
</dbReference>
<keyword evidence="7" id="KW-0675">Receptor</keyword>
<comment type="subcellular location">
    <subcellularLocation>
        <location evidence="1">Cell membrane</location>
        <topology evidence="1">Multi-pass membrane protein</topology>
    </subcellularLocation>
</comment>
<dbReference type="PROSITE" id="PS50262">
    <property type="entry name" value="G_PROTEIN_RECEP_F1_2"/>
    <property type="match status" value="1"/>
</dbReference>
<dbReference type="Proteomes" id="UP000233556">
    <property type="component" value="Unassembled WGS sequence"/>
</dbReference>
<evidence type="ECO:0000256" key="3">
    <source>
        <dbReference type="ARBA" id="ARBA00022692"/>
    </source>
</evidence>
<evidence type="ECO:0000256" key="4">
    <source>
        <dbReference type="ARBA" id="ARBA00022989"/>
    </source>
</evidence>
<keyword evidence="2" id="KW-1003">Cell membrane</keyword>
<feature type="domain" description="G-protein coupled receptors family 1 profile" evidence="10">
    <location>
        <begin position="110"/>
        <end position="365"/>
    </location>
</feature>
<dbReference type="PANTHER" id="PTHR24231">
    <property type="entry name" value="PURINOCEPTOR-RELATED G-PROTEIN COUPLED RECEPTOR"/>
    <property type="match status" value="1"/>
</dbReference>